<accession>Q3SJJ6</accession>
<protein>
    <submittedName>
        <fullName evidence="2">Uncharacterized protein</fullName>
    </submittedName>
</protein>
<gene>
    <name evidence="2" type="ordered locus">Tbd_1208</name>
</gene>
<keyword evidence="1" id="KW-1133">Transmembrane helix</keyword>
<dbReference type="STRING" id="292415.Tbd_1208"/>
<evidence type="ECO:0000256" key="1">
    <source>
        <dbReference type="SAM" id="Phobius"/>
    </source>
</evidence>
<evidence type="ECO:0000313" key="3">
    <source>
        <dbReference type="Proteomes" id="UP000008291"/>
    </source>
</evidence>
<dbReference type="KEGG" id="tbd:Tbd_1208"/>
<feature type="transmembrane region" description="Helical" evidence="1">
    <location>
        <begin position="94"/>
        <end position="113"/>
    </location>
</feature>
<keyword evidence="1" id="KW-0472">Membrane</keyword>
<dbReference type="EMBL" id="CP000116">
    <property type="protein sequence ID" value="AAZ97161.1"/>
    <property type="molecule type" value="Genomic_DNA"/>
</dbReference>
<name>Q3SJJ6_THIDA</name>
<keyword evidence="3" id="KW-1185">Reference proteome</keyword>
<organism evidence="2 3">
    <name type="scientific">Thiobacillus denitrificans (strain ATCC 25259 / T1)</name>
    <dbReference type="NCBI Taxonomy" id="292415"/>
    <lineage>
        <taxon>Bacteria</taxon>
        <taxon>Pseudomonadati</taxon>
        <taxon>Pseudomonadota</taxon>
        <taxon>Betaproteobacteria</taxon>
        <taxon>Nitrosomonadales</taxon>
        <taxon>Thiobacillaceae</taxon>
        <taxon>Thiobacillus</taxon>
    </lineage>
</organism>
<dbReference type="HOGENOM" id="CLU_1834259_0_0_4"/>
<sequence>MPNSAVKADPPQAAFFVYGNALGYLNEIIVSPDRRLAVGAVLLQGFIAAVLVSALLCFPLAKVFRRHSPYAALAISLPVLLLRTPELLDPSRNVLALLISAYEILAYAVLLVLGTRLAHKQLTPNAPLHRGALRFHVRGQ</sequence>
<reference evidence="2 3" key="1">
    <citation type="journal article" date="2006" name="J. Bacteriol.">
        <title>The genome sequence of the obligately chemolithoautotrophic, facultatively anaerobic bacterium Thiobacillus denitrificans.</title>
        <authorList>
            <person name="Beller H.R."/>
            <person name="Chain P.S."/>
            <person name="Letain T.E."/>
            <person name="Chakicherla A."/>
            <person name="Larimer F.W."/>
            <person name="Richardson P.M."/>
            <person name="Coleman M.A."/>
            <person name="Wood A.P."/>
            <person name="Kelly D.P."/>
        </authorList>
    </citation>
    <scope>NUCLEOTIDE SEQUENCE [LARGE SCALE GENOMIC DNA]</scope>
    <source>
        <strain evidence="2 3">ATCC 25259</strain>
    </source>
</reference>
<dbReference type="AlphaFoldDB" id="Q3SJJ6"/>
<feature type="transmembrane region" description="Helical" evidence="1">
    <location>
        <begin position="36"/>
        <end position="58"/>
    </location>
</feature>
<dbReference type="Proteomes" id="UP000008291">
    <property type="component" value="Chromosome"/>
</dbReference>
<evidence type="ECO:0000313" key="2">
    <source>
        <dbReference type="EMBL" id="AAZ97161.1"/>
    </source>
</evidence>
<proteinExistence type="predicted"/>
<keyword evidence="1" id="KW-0812">Transmembrane</keyword>